<proteinExistence type="predicted"/>
<protein>
    <submittedName>
        <fullName evidence="1">Uncharacterized protein z165R</fullName>
    </submittedName>
</protein>
<name>A7K8C5_9PHYC</name>
<dbReference type="GeneID" id="5470358"/>
<dbReference type="EMBL" id="EF101928">
    <property type="protein sequence ID" value="ABT16299.1"/>
    <property type="molecule type" value="Genomic_DNA"/>
</dbReference>
<reference evidence="1 2" key="1">
    <citation type="submission" date="2006-09" db="EMBL/GenBank/DDBJ databases">
        <title>Sequence and annotation of the 288-kb ATCV-1 virus that infects an endosymbiotic Chlorella strain of the heliozoon Acanthocystis turfacea.</title>
        <authorList>
            <person name="Fitzgerald L.A."/>
            <person name="Graves M.V."/>
            <person name="Li X."/>
            <person name="Pfitzner A.J.P."/>
            <person name="Hartigan J."/>
            <person name="Van Etten J.L."/>
        </authorList>
    </citation>
    <scope>NUCLEOTIDE SEQUENCE [LARGE SCALE GENOMIC DNA]</scope>
    <source>
        <strain evidence="1 2">ATCV-1</strain>
    </source>
</reference>
<gene>
    <name evidence="1" type="primary">z165R</name>
    <name evidence="1" type="ORF">ATCV1_z165R</name>
</gene>
<sequence length="314" mass="35129">MSSTHTNLRMEKRDVQMLTNPLPEYSIGSNVVSRWLRTIRLAGCATGFLAALRSFASCASFFLYTAHCSSSITVHPPVVTGGATGWDVKEALMRLTMSWFMTNVEPIIGSTGNILVIVDILKIMYISFKTYTLYKERVDISLATCGNYESGHVLVRHLAAIAVMDHRLLLVLGVEVRLCVRERLAERGLAAWAQLLCQHDLTVSAVVDILVRVLGLVPEQNLPSGCGHCVYPYKLLFYISTLVAIKHKPAFLLQQYNDFRRCRPPVLHDPVPQPKPEDCREHGEECGSQRRRGHCLARALQYAVLLPGAKWQVV</sequence>
<organism evidence="1 2">
    <name type="scientific">Chlorovirus heliozoae</name>
    <dbReference type="NCBI Taxonomy" id="322019"/>
    <lineage>
        <taxon>Viruses</taxon>
        <taxon>Varidnaviria</taxon>
        <taxon>Bamfordvirae</taxon>
        <taxon>Nucleocytoviricota</taxon>
        <taxon>Megaviricetes</taxon>
        <taxon>Algavirales</taxon>
        <taxon>Phycodnaviridae</taxon>
        <taxon>Chlorovirus</taxon>
    </lineage>
</organism>
<keyword evidence="2" id="KW-1185">Reference proteome</keyword>
<evidence type="ECO:0000313" key="2">
    <source>
        <dbReference type="Proteomes" id="UP000202420"/>
    </source>
</evidence>
<dbReference type="KEGG" id="vg:5470358"/>
<accession>A7K8C5</accession>
<dbReference type="RefSeq" id="YP_001426646.1">
    <property type="nucleotide sequence ID" value="NC_008724.1"/>
</dbReference>
<evidence type="ECO:0000313" key="1">
    <source>
        <dbReference type="EMBL" id="ABT16299.1"/>
    </source>
</evidence>
<dbReference type="Proteomes" id="UP000202420">
    <property type="component" value="Segment"/>
</dbReference>